<evidence type="ECO:0000256" key="7">
    <source>
        <dbReference type="ARBA" id="ARBA00023242"/>
    </source>
</evidence>
<evidence type="ECO:0000313" key="11">
    <source>
        <dbReference type="Proteomes" id="UP000053890"/>
    </source>
</evidence>
<feature type="region of interest" description="Disordered" evidence="8">
    <location>
        <begin position="121"/>
        <end position="162"/>
    </location>
</feature>
<evidence type="ECO:0000256" key="6">
    <source>
        <dbReference type="ARBA" id="ARBA00023187"/>
    </source>
</evidence>
<dbReference type="AlphaFoldDB" id="A0A194SBY8"/>
<comment type="subcellular location">
    <subcellularLocation>
        <location evidence="1">Nucleus</location>
    </subcellularLocation>
</comment>
<name>A0A194SBY8_RHOGW</name>
<dbReference type="RefSeq" id="XP_018274009.1">
    <property type="nucleotide sequence ID" value="XM_018415341.1"/>
</dbReference>
<evidence type="ECO:0000256" key="3">
    <source>
        <dbReference type="ARBA" id="ARBA00022664"/>
    </source>
</evidence>
<evidence type="ECO:0000256" key="4">
    <source>
        <dbReference type="ARBA" id="ARBA00023015"/>
    </source>
</evidence>
<keyword evidence="11" id="KW-1185">Reference proteome</keyword>
<reference evidence="10 11" key="1">
    <citation type="journal article" date="2015" name="Front. Microbiol.">
        <title>Genome sequence of the plant growth promoting endophytic yeast Rhodotorula graminis WP1.</title>
        <authorList>
            <person name="Firrincieli A."/>
            <person name="Otillar R."/>
            <person name="Salamov A."/>
            <person name="Schmutz J."/>
            <person name="Khan Z."/>
            <person name="Redman R.S."/>
            <person name="Fleck N.D."/>
            <person name="Lindquist E."/>
            <person name="Grigoriev I.V."/>
            <person name="Doty S.L."/>
        </authorList>
    </citation>
    <scope>NUCLEOTIDE SEQUENCE [LARGE SCALE GENOMIC DNA]</scope>
    <source>
        <strain evidence="10 11">WP1</strain>
    </source>
</reference>
<protein>
    <recommendedName>
        <fullName evidence="9">Pinin/SDK/MemA protein domain-containing protein</fullName>
    </recommendedName>
</protein>
<feature type="compositionally biased region" description="Pro residues" evidence="8">
    <location>
        <begin position="47"/>
        <end position="60"/>
    </location>
</feature>
<keyword evidence="4" id="KW-0805">Transcription regulation</keyword>
<feature type="compositionally biased region" description="Low complexity" evidence="8">
    <location>
        <begin position="404"/>
        <end position="419"/>
    </location>
</feature>
<feature type="region of interest" description="Disordered" evidence="8">
    <location>
        <begin position="266"/>
        <end position="459"/>
    </location>
</feature>
<feature type="compositionally biased region" description="Low complexity" evidence="8">
    <location>
        <begin position="431"/>
        <end position="452"/>
    </location>
</feature>
<evidence type="ECO:0000256" key="2">
    <source>
        <dbReference type="ARBA" id="ARBA00010386"/>
    </source>
</evidence>
<dbReference type="STRING" id="578459.A0A194SBY8"/>
<dbReference type="OrthoDB" id="330772at2759"/>
<feature type="compositionally biased region" description="Basic and acidic residues" evidence="8">
    <location>
        <begin position="381"/>
        <end position="391"/>
    </location>
</feature>
<evidence type="ECO:0000256" key="5">
    <source>
        <dbReference type="ARBA" id="ARBA00023163"/>
    </source>
</evidence>
<keyword evidence="6" id="KW-0508">mRNA splicing</keyword>
<feature type="compositionally biased region" description="Low complexity" evidence="8">
    <location>
        <begin position="61"/>
        <end position="81"/>
    </location>
</feature>
<dbReference type="Proteomes" id="UP000053890">
    <property type="component" value="Unassembled WGS sequence"/>
</dbReference>
<dbReference type="InterPro" id="IPR039853">
    <property type="entry name" value="Pinin"/>
</dbReference>
<feature type="compositionally biased region" description="Basic and acidic residues" evidence="8">
    <location>
        <begin position="82"/>
        <end position="104"/>
    </location>
</feature>
<dbReference type="EMBL" id="KQ474073">
    <property type="protein sequence ID" value="KPV77960.1"/>
    <property type="molecule type" value="Genomic_DNA"/>
</dbReference>
<comment type="similarity">
    <text evidence="2">Belongs to the pinin family.</text>
</comment>
<feature type="compositionally biased region" description="Basic and acidic residues" evidence="8">
    <location>
        <begin position="142"/>
        <end position="162"/>
    </location>
</feature>
<keyword evidence="7" id="KW-0539">Nucleus</keyword>
<feature type="domain" description="Pinin/SDK/MemA protein" evidence="9">
    <location>
        <begin position="101"/>
        <end position="206"/>
    </location>
</feature>
<feature type="compositionally biased region" description="Pro residues" evidence="8">
    <location>
        <begin position="14"/>
        <end position="35"/>
    </location>
</feature>
<dbReference type="PANTHER" id="PTHR12707">
    <property type="entry name" value="PINN"/>
    <property type="match status" value="1"/>
</dbReference>
<feature type="compositionally biased region" description="Basic and acidic residues" evidence="8">
    <location>
        <begin position="266"/>
        <end position="344"/>
    </location>
</feature>
<organism evidence="10 11">
    <name type="scientific">Rhodotorula graminis (strain WP1)</name>
    <dbReference type="NCBI Taxonomy" id="578459"/>
    <lineage>
        <taxon>Eukaryota</taxon>
        <taxon>Fungi</taxon>
        <taxon>Dikarya</taxon>
        <taxon>Basidiomycota</taxon>
        <taxon>Pucciniomycotina</taxon>
        <taxon>Microbotryomycetes</taxon>
        <taxon>Sporidiobolales</taxon>
        <taxon>Sporidiobolaceae</taxon>
        <taxon>Rhodotorula</taxon>
    </lineage>
</organism>
<dbReference type="GO" id="GO:0071013">
    <property type="term" value="C:catalytic step 2 spliceosome"/>
    <property type="evidence" value="ECO:0007669"/>
    <property type="project" value="TreeGrafter"/>
</dbReference>
<feature type="region of interest" description="Disordered" evidence="8">
    <location>
        <begin position="1"/>
        <end position="108"/>
    </location>
</feature>
<evidence type="ECO:0000313" key="10">
    <source>
        <dbReference type="EMBL" id="KPV77960.1"/>
    </source>
</evidence>
<feature type="compositionally biased region" description="Basic and acidic residues" evidence="8">
    <location>
        <begin position="354"/>
        <end position="364"/>
    </location>
</feature>
<evidence type="ECO:0000256" key="1">
    <source>
        <dbReference type="ARBA" id="ARBA00004123"/>
    </source>
</evidence>
<dbReference type="InterPro" id="IPR006786">
    <property type="entry name" value="Pinin_SDK_MemA"/>
</dbReference>
<dbReference type="GO" id="GO:0008380">
    <property type="term" value="P:RNA splicing"/>
    <property type="evidence" value="ECO:0007669"/>
    <property type="project" value="UniProtKB-KW"/>
</dbReference>
<dbReference type="OMA" id="IYYLPYR"/>
<dbReference type="PANTHER" id="PTHR12707:SF0">
    <property type="entry name" value="PININ"/>
    <property type="match status" value="1"/>
</dbReference>
<feature type="region of interest" description="Disordered" evidence="8">
    <location>
        <begin position="201"/>
        <end position="237"/>
    </location>
</feature>
<evidence type="ECO:0000256" key="8">
    <source>
        <dbReference type="SAM" id="MobiDB-lite"/>
    </source>
</evidence>
<keyword evidence="5" id="KW-0804">Transcription</keyword>
<dbReference type="GO" id="GO:0006397">
    <property type="term" value="P:mRNA processing"/>
    <property type="evidence" value="ECO:0007669"/>
    <property type="project" value="UniProtKB-KW"/>
</dbReference>
<accession>A0A194SBY8</accession>
<gene>
    <name evidence="10" type="ORF">RHOBADRAFT_50483</name>
</gene>
<dbReference type="GeneID" id="28975789"/>
<keyword evidence="3" id="KW-0507">mRNA processing</keyword>
<proteinExistence type="inferred from homology"/>
<sequence>MAELDVAPSTSAAPTPPRPSTTESPSPPPPAPPKEPATDGMQTDDPSPAPRDPSPAPPAGDPATAGMSSTTSRRPASASPPRETDEQRADKKRKLEVLQNESRRRGARMFGVMMGTLQRAKREVNQVEQTDAGRKRAQLQGRLRDKLDAERREAMDKEHREREAKDLKLDILRREQELAHADSIFRTRQAAKLSSARFLCTTFTPPPPPPSSSSSSDLVPPPSNPRLPHALKVSDPRAPRPIYYLPYRLLPSQEDRLDDQLDAVRKARDQEQDAYDAARRDKVRELDDVRRRRQERDDEIERAARAERERRRREVEEREDKERAAAAEAQKAREGDGEKADRRSTSPPAAAATDGDRMEEDVKADGGSAPTSLKVNGAAADKVDGAQDEVKASAPASGEDVAMDGQEPAAGEAGDAPAGVVEPATEGMNGAAAETVDEAAPAAAAAAAAAPIPDDELEY</sequence>
<evidence type="ECO:0000259" key="9">
    <source>
        <dbReference type="Pfam" id="PF04696"/>
    </source>
</evidence>
<dbReference type="Pfam" id="PF04696">
    <property type="entry name" value="Pinin_SDK_memA"/>
    <property type="match status" value="1"/>
</dbReference>